<dbReference type="Gene3D" id="2.30.30.490">
    <property type="match status" value="1"/>
</dbReference>
<proteinExistence type="predicted"/>
<dbReference type="InterPro" id="IPR001025">
    <property type="entry name" value="BAH_dom"/>
</dbReference>
<dbReference type="GO" id="GO:0003682">
    <property type="term" value="F:chromatin binding"/>
    <property type="evidence" value="ECO:0007669"/>
    <property type="project" value="InterPro"/>
</dbReference>
<accession>A0AAJ0C960</accession>
<feature type="region of interest" description="Disordered" evidence="1">
    <location>
        <begin position="287"/>
        <end position="414"/>
    </location>
</feature>
<dbReference type="SUPFAM" id="SSF57903">
    <property type="entry name" value="FYVE/PHD zinc finger"/>
    <property type="match status" value="1"/>
</dbReference>
<feature type="compositionally biased region" description="Basic and acidic residues" evidence="1">
    <location>
        <begin position="10"/>
        <end position="20"/>
    </location>
</feature>
<dbReference type="Proteomes" id="UP001244011">
    <property type="component" value="Unassembled WGS sequence"/>
</dbReference>
<evidence type="ECO:0000256" key="1">
    <source>
        <dbReference type="SAM" id="MobiDB-lite"/>
    </source>
</evidence>
<protein>
    <recommendedName>
        <fullName evidence="2">BAH domain-containing protein</fullName>
    </recommendedName>
</protein>
<evidence type="ECO:0000313" key="4">
    <source>
        <dbReference type="Proteomes" id="UP001244011"/>
    </source>
</evidence>
<dbReference type="RefSeq" id="XP_060286199.1">
    <property type="nucleotide sequence ID" value="XM_060423458.1"/>
</dbReference>
<dbReference type="GeneID" id="85306645"/>
<keyword evidence="4" id="KW-1185">Reference proteome</keyword>
<dbReference type="PROSITE" id="PS51038">
    <property type="entry name" value="BAH"/>
    <property type="match status" value="1"/>
</dbReference>
<gene>
    <name evidence="3" type="ORF">QBC33DRAFT_308176</name>
</gene>
<organism evidence="3 4">
    <name type="scientific">Phialemonium atrogriseum</name>
    <dbReference type="NCBI Taxonomy" id="1093897"/>
    <lineage>
        <taxon>Eukaryota</taxon>
        <taxon>Fungi</taxon>
        <taxon>Dikarya</taxon>
        <taxon>Ascomycota</taxon>
        <taxon>Pezizomycotina</taxon>
        <taxon>Sordariomycetes</taxon>
        <taxon>Sordariomycetidae</taxon>
        <taxon>Cephalothecales</taxon>
        <taxon>Cephalothecaceae</taxon>
        <taxon>Phialemonium</taxon>
    </lineage>
</organism>
<dbReference type="PANTHER" id="PTHR46364">
    <property type="entry name" value="OS08G0421900 PROTEIN"/>
    <property type="match status" value="1"/>
</dbReference>
<dbReference type="EMBL" id="MU839001">
    <property type="protein sequence ID" value="KAK1769986.1"/>
    <property type="molecule type" value="Genomic_DNA"/>
</dbReference>
<evidence type="ECO:0000259" key="2">
    <source>
        <dbReference type="PROSITE" id="PS51038"/>
    </source>
</evidence>
<dbReference type="CDD" id="cd04370">
    <property type="entry name" value="BAH"/>
    <property type="match status" value="1"/>
</dbReference>
<reference evidence="3" key="1">
    <citation type="submission" date="2023-06" db="EMBL/GenBank/DDBJ databases">
        <title>Genome-scale phylogeny and comparative genomics of the fungal order Sordariales.</title>
        <authorList>
            <consortium name="Lawrence Berkeley National Laboratory"/>
            <person name="Hensen N."/>
            <person name="Bonometti L."/>
            <person name="Westerberg I."/>
            <person name="Brannstrom I.O."/>
            <person name="Guillou S."/>
            <person name="Cros-Aarteil S."/>
            <person name="Calhoun S."/>
            <person name="Haridas S."/>
            <person name="Kuo A."/>
            <person name="Mondo S."/>
            <person name="Pangilinan J."/>
            <person name="Riley R."/>
            <person name="Labutti K."/>
            <person name="Andreopoulos B."/>
            <person name="Lipzen A."/>
            <person name="Chen C."/>
            <person name="Yanf M."/>
            <person name="Daum C."/>
            <person name="Ng V."/>
            <person name="Clum A."/>
            <person name="Steindorff A."/>
            <person name="Ohm R."/>
            <person name="Martin F."/>
            <person name="Silar P."/>
            <person name="Natvig D."/>
            <person name="Lalanne C."/>
            <person name="Gautier V."/>
            <person name="Ament-Velasquez S.L."/>
            <person name="Kruys A."/>
            <person name="Hutchinson M.I."/>
            <person name="Powell A.J."/>
            <person name="Barry K."/>
            <person name="Miller A.N."/>
            <person name="Grigoriev I.V."/>
            <person name="Debuchy R."/>
            <person name="Gladieux P."/>
            <person name="Thoren M.H."/>
            <person name="Johannesson H."/>
        </authorList>
    </citation>
    <scope>NUCLEOTIDE SEQUENCE</scope>
    <source>
        <strain evidence="3">8032-3</strain>
    </source>
</reference>
<dbReference type="InterPro" id="IPR011011">
    <property type="entry name" value="Znf_FYVE_PHD"/>
</dbReference>
<feature type="region of interest" description="Disordered" evidence="1">
    <location>
        <begin position="1"/>
        <end position="56"/>
    </location>
</feature>
<feature type="compositionally biased region" description="Basic and acidic residues" evidence="1">
    <location>
        <begin position="287"/>
        <end position="308"/>
    </location>
</feature>
<sequence length="463" mass="51620">MASSSRKRPRPEVTSEDNRAECPFSIRVVDPKEKEQKKKKRRRTDAEEEEAAPRMSLQMSPFAPSGKFKTYETMDIYYQVDPAKRWTDMTRYNSFVLNGVKYFSEGFIYVANDSSIERQKAATTKEQQGQPRKKSDDDWVARILEIRASDEHHVYARVYWMYWPDELPPGTHDGKRVVSSRQSYHGVNELIASNHMDIINVVSVTAPALVNQWYEENDEEIQNALYWRQAFDVRTYELSSVEMLCKCSLPGNPDKTLIGCTTEPCKTWLHEECIKHNALLETFKRLGTDKPHRSDPAKADKAGAEGKRPLSPTTETGAAVSAQQSIDVKQATDAVHVGNNGNVEVKGPEDEDASAAPEDKTPETGTKSAVSAATKEKAGSETPSKGTPSKAAGSAKKLAKSRKRQGEGFGEGAKPYMGLFEVTLRMDTSPPILEFSDLREGIVGGDKTWTEPIKCLLCGSQIN</sequence>
<evidence type="ECO:0000313" key="3">
    <source>
        <dbReference type="EMBL" id="KAK1769986.1"/>
    </source>
</evidence>
<feature type="compositionally biased region" description="Polar residues" evidence="1">
    <location>
        <begin position="311"/>
        <end position="327"/>
    </location>
</feature>
<dbReference type="InterPro" id="IPR043151">
    <property type="entry name" value="BAH_sf"/>
</dbReference>
<name>A0AAJ0C960_9PEZI</name>
<dbReference type="AlphaFoldDB" id="A0AAJ0C960"/>
<feature type="domain" description="BAH" evidence="2">
    <location>
        <begin position="114"/>
        <end position="242"/>
    </location>
</feature>
<comment type="caution">
    <text evidence="3">The sequence shown here is derived from an EMBL/GenBank/DDBJ whole genome shotgun (WGS) entry which is preliminary data.</text>
</comment>